<dbReference type="RefSeq" id="WP_143141151.1">
    <property type="nucleotide sequence ID" value="NZ_FOMX01000028.1"/>
</dbReference>
<dbReference type="AlphaFoldDB" id="A0A1I2FUF9"/>
<protein>
    <submittedName>
        <fullName evidence="2">Uncharacterized protein</fullName>
    </submittedName>
</protein>
<evidence type="ECO:0000256" key="1">
    <source>
        <dbReference type="SAM" id="MobiDB-lite"/>
    </source>
</evidence>
<proteinExistence type="predicted"/>
<dbReference type="EMBL" id="FOMX01000028">
    <property type="protein sequence ID" value="SFF08468.1"/>
    <property type="molecule type" value="Genomic_DNA"/>
</dbReference>
<dbReference type="OrthoDB" id="10020557at2"/>
<sequence>MRRGESWSRPRAGGGISARATAYVATMRARLALVGPAILLACAPAPGGAAQTVTPGATGSRAPGAAQGPSEPASAQAPSGAREPAEVPSEAAREPGQEAAPRVDAAAELLAEVQAMDPAARWAWAVSAMPALAEHREVGGASERWAEFRRLAAGRTRLWVRARGDRCFAVRGGWEDDGFFGRAREVAELAGAVKTVRFESVEITDRGISTSGPHGDEFSRDARGRWQKSGGFGVGSFATIADGPVFEVRRTAAYYGEGAYTLTIECSVTSAQEERCTDGTIRRCTRCTGLSALPHAPGRGWAGPRMTLRGTSDRQVDCSAPCPPDLLTPQLPALNWAVKGRAFVLAGEPDAAVYLDAGACRSDRRMR</sequence>
<reference evidence="3" key="1">
    <citation type="submission" date="2016-10" db="EMBL/GenBank/DDBJ databases">
        <authorList>
            <person name="Varghese N."/>
            <person name="Submissions S."/>
        </authorList>
    </citation>
    <scope>NUCLEOTIDE SEQUENCE [LARGE SCALE GENOMIC DNA]</scope>
    <source>
        <strain evidence="3">ATCC 25963</strain>
    </source>
</reference>
<evidence type="ECO:0000313" key="2">
    <source>
        <dbReference type="EMBL" id="SFF08468.1"/>
    </source>
</evidence>
<keyword evidence="3" id="KW-1185">Reference proteome</keyword>
<organism evidence="2 3">
    <name type="scientific">Nannocystis exedens</name>
    <dbReference type="NCBI Taxonomy" id="54"/>
    <lineage>
        <taxon>Bacteria</taxon>
        <taxon>Pseudomonadati</taxon>
        <taxon>Myxococcota</taxon>
        <taxon>Polyangia</taxon>
        <taxon>Nannocystales</taxon>
        <taxon>Nannocystaceae</taxon>
        <taxon>Nannocystis</taxon>
    </lineage>
</organism>
<gene>
    <name evidence="2" type="ORF">SAMN02745121_06827</name>
</gene>
<name>A0A1I2FUF9_9BACT</name>
<feature type="region of interest" description="Disordered" evidence="1">
    <location>
        <begin position="47"/>
        <end position="102"/>
    </location>
</feature>
<dbReference type="STRING" id="54.SAMN02745121_06827"/>
<dbReference type="Proteomes" id="UP000199400">
    <property type="component" value="Unassembled WGS sequence"/>
</dbReference>
<evidence type="ECO:0000313" key="3">
    <source>
        <dbReference type="Proteomes" id="UP000199400"/>
    </source>
</evidence>
<accession>A0A1I2FUF9</accession>